<dbReference type="GO" id="GO:0005634">
    <property type="term" value="C:nucleus"/>
    <property type="evidence" value="ECO:0007669"/>
    <property type="project" value="UniProtKB-SubCell"/>
</dbReference>
<evidence type="ECO:0000256" key="5">
    <source>
        <dbReference type="ARBA" id="ARBA00023187"/>
    </source>
</evidence>
<dbReference type="PANTHER" id="PTHR48028:SF4">
    <property type="entry name" value="SC35-LIKE SPLICING FACTOR"/>
    <property type="match status" value="1"/>
</dbReference>
<keyword evidence="3" id="KW-0507">mRNA processing</keyword>
<keyword evidence="6" id="KW-0539">Nucleus</keyword>
<evidence type="ECO:0000256" key="9">
    <source>
        <dbReference type="ARBA" id="ARBA00032663"/>
    </source>
</evidence>
<dbReference type="OrthoDB" id="8093034at2759"/>
<evidence type="ECO:0000259" key="11">
    <source>
        <dbReference type="PROSITE" id="PS50102"/>
    </source>
</evidence>
<keyword evidence="4 10" id="KW-0694">RNA-binding</keyword>
<dbReference type="GO" id="GO:0006397">
    <property type="term" value="P:mRNA processing"/>
    <property type="evidence" value="ECO:0007669"/>
    <property type="project" value="UniProtKB-KW"/>
</dbReference>
<dbReference type="PANTHER" id="PTHR48028">
    <property type="entry name" value="GLYCINE-RICH RNA-BINDING PROTEIN RZ1A"/>
    <property type="match status" value="1"/>
</dbReference>
<comment type="subcellular location">
    <subcellularLocation>
        <location evidence="1">Nucleus</location>
    </subcellularLocation>
</comment>
<dbReference type="GO" id="GO:0008380">
    <property type="term" value="P:RNA splicing"/>
    <property type="evidence" value="ECO:0007669"/>
    <property type="project" value="UniProtKB-KW"/>
</dbReference>
<evidence type="ECO:0000256" key="7">
    <source>
        <dbReference type="ARBA" id="ARBA00029589"/>
    </source>
</evidence>
<evidence type="ECO:0000256" key="3">
    <source>
        <dbReference type="ARBA" id="ARBA00022664"/>
    </source>
</evidence>
<dbReference type="InterPro" id="IPR051106">
    <property type="entry name" value="RNA-bind/splicing_reg"/>
</dbReference>
<sequence>MNCTERTSYRQHKITMSYSRPPPRIEGMVSLKVDNLTYRTTPEDLRRVFERCGEVGDIYIPRDRFTRESRGFAFVRFYDKRDAEDALDAMDGRMLDGRELRVQMARYGRPTSPYRRRRRSFMFGFFKTLCASNHVNTIDLGLVRLDVVHTQGPGLVVVVHVLILDHVHVHALVVKVQEDIQSQPVVQDHRCEFFKNYMEKSDETTTVA</sequence>
<dbReference type="Proteomes" id="UP000478052">
    <property type="component" value="Unassembled WGS sequence"/>
</dbReference>
<proteinExistence type="predicted"/>
<evidence type="ECO:0000256" key="4">
    <source>
        <dbReference type="ARBA" id="ARBA00022884"/>
    </source>
</evidence>
<dbReference type="SUPFAM" id="SSF54928">
    <property type="entry name" value="RNA-binding domain, RBD"/>
    <property type="match status" value="1"/>
</dbReference>
<dbReference type="InterPro" id="IPR012677">
    <property type="entry name" value="Nucleotide-bd_a/b_plait_sf"/>
</dbReference>
<dbReference type="PROSITE" id="PS50102">
    <property type="entry name" value="RRM"/>
    <property type="match status" value="1"/>
</dbReference>
<dbReference type="InterPro" id="IPR000504">
    <property type="entry name" value="RRM_dom"/>
</dbReference>
<comment type="caution">
    <text evidence="12">The sequence shown here is derived from an EMBL/GenBank/DDBJ whole genome shotgun (WGS) entry which is preliminary data.</text>
</comment>
<dbReference type="GO" id="GO:0003723">
    <property type="term" value="F:RNA binding"/>
    <property type="evidence" value="ECO:0007669"/>
    <property type="project" value="UniProtKB-UniRule"/>
</dbReference>
<evidence type="ECO:0000256" key="8">
    <source>
        <dbReference type="ARBA" id="ARBA00029667"/>
    </source>
</evidence>
<evidence type="ECO:0000313" key="13">
    <source>
        <dbReference type="Proteomes" id="UP000478052"/>
    </source>
</evidence>
<keyword evidence="13" id="KW-1185">Reference proteome</keyword>
<protein>
    <recommendedName>
        <fullName evidence="2">Serine/arginine-rich splicing factor 2</fullName>
    </recommendedName>
    <alternativeName>
        <fullName evidence="9">Splicing component, 35 kDa</fullName>
    </alternativeName>
    <alternativeName>
        <fullName evidence="8">Splicing factor SC35</fullName>
    </alternativeName>
    <alternativeName>
        <fullName evidence="7">Splicing factor, arginine/serine-rich 2</fullName>
    </alternativeName>
</protein>
<dbReference type="EMBL" id="VUJU01005803">
    <property type="protein sequence ID" value="KAF0750211.1"/>
    <property type="molecule type" value="Genomic_DNA"/>
</dbReference>
<reference evidence="12 13" key="1">
    <citation type="submission" date="2019-08" db="EMBL/GenBank/DDBJ databases">
        <title>Whole genome of Aphis craccivora.</title>
        <authorList>
            <person name="Voronova N.V."/>
            <person name="Shulinski R.S."/>
            <person name="Bandarenka Y.V."/>
            <person name="Zhorov D.G."/>
            <person name="Warner D."/>
        </authorList>
    </citation>
    <scope>NUCLEOTIDE SEQUENCE [LARGE SCALE GENOMIC DNA]</scope>
    <source>
        <strain evidence="12">180601</strain>
        <tissue evidence="12">Whole Body</tissue>
    </source>
</reference>
<accession>A0A6G0Y725</accession>
<feature type="domain" description="RRM" evidence="11">
    <location>
        <begin position="29"/>
        <end position="107"/>
    </location>
</feature>
<organism evidence="12 13">
    <name type="scientific">Aphis craccivora</name>
    <name type="common">Cowpea aphid</name>
    <dbReference type="NCBI Taxonomy" id="307492"/>
    <lineage>
        <taxon>Eukaryota</taxon>
        <taxon>Metazoa</taxon>
        <taxon>Ecdysozoa</taxon>
        <taxon>Arthropoda</taxon>
        <taxon>Hexapoda</taxon>
        <taxon>Insecta</taxon>
        <taxon>Pterygota</taxon>
        <taxon>Neoptera</taxon>
        <taxon>Paraneoptera</taxon>
        <taxon>Hemiptera</taxon>
        <taxon>Sternorrhyncha</taxon>
        <taxon>Aphidomorpha</taxon>
        <taxon>Aphidoidea</taxon>
        <taxon>Aphididae</taxon>
        <taxon>Aphidini</taxon>
        <taxon>Aphis</taxon>
        <taxon>Aphis</taxon>
    </lineage>
</organism>
<gene>
    <name evidence="12" type="ORF">FWK35_00026880</name>
</gene>
<dbReference type="Pfam" id="PF00076">
    <property type="entry name" value="RRM_1"/>
    <property type="match status" value="1"/>
</dbReference>
<evidence type="ECO:0000256" key="2">
    <source>
        <dbReference type="ARBA" id="ARBA00015058"/>
    </source>
</evidence>
<dbReference type="SMART" id="SM00360">
    <property type="entry name" value="RRM"/>
    <property type="match status" value="1"/>
</dbReference>
<evidence type="ECO:0000256" key="1">
    <source>
        <dbReference type="ARBA" id="ARBA00004123"/>
    </source>
</evidence>
<evidence type="ECO:0000313" key="12">
    <source>
        <dbReference type="EMBL" id="KAF0750211.1"/>
    </source>
</evidence>
<dbReference type="InterPro" id="IPR035979">
    <property type="entry name" value="RBD_domain_sf"/>
</dbReference>
<evidence type="ECO:0000256" key="10">
    <source>
        <dbReference type="PROSITE-ProRule" id="PRU00176"/>
    </source>
</evidence>
<dbReference type="Gene3D" id="3.30.70.330">
    <property type="match status" value="1"/>
</dbReference>
<dbReference type="CDD" id="cd12311">
    <property type="entry name" value="RRM_SRSF2_SRSF8"/>
    <property type="match status" value="1"/>
</dbReference>
<keyword evidence="5" id="KW-0508">mRNA splicing</keyword>
<dbReference type="AlphaFoldDB" id="A0A6G0Y725"/>
<name>A0A6G0Y725_APHCR</name>
<evidence type="ECO:0000256" key="6">
    <source>
        <dbReference type="ARBA" id="ARBA00023242"/>
    </source>
</evidence>